<feature type="transmembrane region" description="Helical" evidence="5">
    <location>
        <begin position="118"/>
        <end position="139"/>
    </location>
</feature>
<organism evidence="7 8">
    <name type="scientific">Cupriavidus numazuensis</name>
    <dbReference type="NCBI Taxonomy" id="221992"/>
    <lineage>
        <taxon>Bacteria</taxon>
        <taxon>Pseudomonadati</taxon>
        <taxon>Pseudomonadota</taxon>
        <taxon>Betaproteobacteria</taxon>
        <taxon>Burkholderiales</taxon>
        <taxon>Burkholderiaceae</taxon>
        <taxon>Cupriavidus</taxon>
    </lineage>
</organism>
<keyword evidence="4 5" id="KW-0472">Membrane</keyword>
<dbReference type="InterPro" id="IPR011701">
    <property type="entry name" value="MFS"/>
</dbReference>
<comment type="caution">
    <text evidence="7">The sequence shown here is derived from an EMBL/GenBank/DDBJ whole genome shotgun (WGS) entry which is preliminary data.</text>
</comment>
<evidence type="ECO:0000256" key="4">
    <source>
        <dbReference type="ARBA" id="ARBA00023136"/>
    </source>
</evidence>
<evidence type="ECO:0000313" key="8">
    <source>
        <dbReference type="Proteomes" id="UP000672657"/>
    </source>
</evidence>
<keyword evidence="3 5" id="KW-1133">Transmembrane helix</keyword>
<dbReference type="SUPFAM" id="SSF103473">
    <property type="entry name" value="MFS general substrate transporter"/>
    <property type="match status" value="1"/>
</dbReference>
<name>A0ABM8TEE7_9BURK</name>
<gene>
    <name evidence="7" type="primary">pcaK_4</name>
    <name evidence="7" type="ORF">LMG26411_01773</name>
</gene>
<keyword evidence="8" id="KW-1185">Reference proteome</keyword>
<dbReference type="Pfam" id="PF07690">
    <property type="entry name" value="MFS_1"/>
    <property type="match status" value="2"/>
</dbReference>
<dbReference type="InterPro" id="IPR036259">
    <property type="entry name" value="MFS_trans_sf"/>
</dbReference>
<sequence length="458" mass="48036">MTDTRPIVDVKRLIDEERFSPYQWLILAVCFLTIAVDTYDAFAVGFVVPALMQEWHVGKDVLGPVMSASIFGMAIGALLAGPLFDRTTPKTVMVFSMLLFGICSLCSITATSPLSLGLWRLLTGIGIGAAVPGATTLVFEYAPARRSALTVNAMGCGGMLGAALCGVTAGVLVPGYGWKSLFVAGAVLPIVLALVVQFSLPEPMRFMVMRDWPAQRIAAVLRRIAPGRDFDGVRFVFSEEQATDRKSGMAAMLSRPLRTGTIMLWVTYCVGTFSYYLLMGWMPTLVQESGASLREATLATSLLSLGGIVGAFGVGWLMDRFERNAAVAAAFVVGGVAVWLIGQQSAGTALLPAIIFIAGMGLNGAIFSMGGLAAAFYPTNGRSAGIAWMYGIGRIGGILGPIAGGFLLRANSGTGLFYLIVTGAVLMAAAALWIKRRASGGPAGVSAMAPAQSGSEAR</sequence>
<evidence type="ECO:0000313" key="7">
    <source>
        <dbReference type="EMBL" id="CAG2139839.1"/>
    </source>
</evidence>
<evidence type="ECO:0000256" key="3">
    <source>
        <dbReference type="ARBA" id="ARBA00022989"/>
    </source>
</evidence>
<dbReference type="Proteomes" id="UP000672657">
    <property type="component" value="Unassembled WGS sequence"/>
</dbReference>
<reference evidence="7 8" key="1">
    <citation type="submission" date="2021-03" db="EMBL/GenBank/DDBJ databases">
        <authorList>
            <person name="Peeters C."/>
        </authorList>
    </citation>
    <scope>NUCLEOTIDE SEQUENCE [LARGE SCALE GENOMIC DNA]</scope>
    <source>
        <strain evidence="7 8">LMG 26411</strain>
    </source>
</reference>
<feature type="transmembrane region" description="Helical" evidence="5">
    <location>
        <begin position="21"/>
        <end position="49"/>
    </location>
</feature>
<dbReference type="Gene3D" id="1.20.1250.20">
    <property type="entry name" value="MFS general substrate transporter like domains"/>
    <property type="match status" value="1"/>
</dbReference>
<dbReference type="RefSeq" id="WP_211952894.1">
    <property type="nucleotide sequence ID" value="NZ_CAJPVI010000008.1"/>
</dbReference>
<dbReference type="CDD" id="cd17365">
    <property type="entry name" value="MFS_PcaK_like"/>
    <property type="match status" value="1"/>
</dbReference>
<feature type="transmembrane region" description="Helical" evidence="5">
    <location>
        <begin position="298"/>
        <end position="318"/>
    </location>
</feature>
<evidence type="ECO:0000259" key="6">
    <source>
        <dbReference type="PROSITE" id="PS50850"/>
    </source>
</evidence>
<feature type="transmembrane region" description="Helical" evidence="5">
    <location>
        <begin position="151"/>
        <end position="175"/>
    </location>
</feature>
<dbReference type="EMBL" id="CAJPVI010000008">
    <property type="protein sequence ID" value="CAG2139839.1"/>
    <property type="molecule type" value="Genomic_DNA"/>
</dbReference>
<proteinExistence type="predicted"/>
<dbReference type="InterPro" id="IPR020846">
    <property type="entry name" value="MFS_dom"/>
</dbReference>
<protein>
    <submittedName>
        <fullName evidence="7">4-hydroxybenzoate transporter PcaK</fullName>
    </submittedName>
</protein>
<accession>A0ABM8TEE7</accession>
<comment type="subcellular location">
    <subcellularLocation>
        <location evidence="1">Membrane</location>
        <topology evidence="1">Multi-pass membrane protein</topology>
    </subcellularLocation>
</comment>
<keyword evidence="2 5" id="KW-0812">Transmembrane</keyword>
<dbReference type="PANTHER" id="PTHR23508:SF10">
    <property type="entry name" value="CARBOXYLIC ACID TRANSPORTER PROTEIN HOMOLOG"/>
    <property type="match status" value="1"/>
</dbReference>
<feature type="transmembrane region" description="Helical" evidence="5">
    <location>
        <begin position="416"/>
        <end position="434"/>
    </location>
</feature>
<evidence type="ECO:0000256" key="2">
    <source>
        <dbReference type="ARBA" id="ARBA00022692"/>
    </source>
</evidence>
<feature type="transmembrane region" description="Helical" evidence="5">
    <location>
        <begin position="325"/>
        <end position="342"/>
    </location>
</feature>
<feature type="transmembrane region" description="Helical" evidence="5">
    <location>
        <begin position="354"/>
        <end position="376"/>
    </location>
</feature>
<feature type="transmembrane region" description="Helical" evidence="5">
    <location>
        <begin position="388"/>
        <end position="410"/>
    </location>
</feature>
<dbReference type="PANTHER" id="PTHR23508">
    <property type="entry name" value="CARBOXYLIC ACID TRANSPORTER PROTEIN HOMOLOG"/>
    <property type="match status" value="1"/>
</dbReference>
<feature type="transmembrane region" description="Helical" evidence="5">
    <location>
        <begin position="92"/>
        <end position="112"/>
    </location>
</feature>
<feature type="transmembrane region" description="Helical" evidence="5">
    <location>
        <begin position="181"/>
        <end position="200"/>
    </location>
</feature>
<evidence type="ECO:0000256" key="5">
    <source>
        <dbReference type="SAM" id="Phobius"/>
    </source>
</evidence>
<evidence type="ECO:0000256" key="1">
    <source>
        <dbReference type="ARBA" id="ARBA00004141"/>
    </source>
</evidence>
<feature type="transmembrane region" description="Helical" evidence="5">
    <location>
        <begin position="262"/>
        <end position="278"/>
    </location>
</feature>
<feature type="domain" description="Major facilitator superfamily (MFS) profile" evidence="6">
    <location>
        <begin position="26"/>
        <end position="439"/>
    </location>
</feature>
<feature type="transmembrane region" description="Helical" evidence="5">
    <location>
        <begin position="61"/>
        <end position="80"/>
    </location>
</feature>
<dbReference type="PROSITE" id="PS50850">
    <property type="entry name" value="MFS"/>
    <property type="match status" value="1"/>
</dbReference>